<proteinExistence type="predicted"/>
<dbReference type="Pfam" id="PF13855">
    <property type="entry name" value="LRR_8"/>
    <property type="match status" value="1"/>
</dbReference>
<dbReference type="InterPro" id="IPR001611">
    <property type="entry name" value="Leu-rich_rpt"/>
</dbReference>
<name>A0A7E4WBX0_PANRE</name>
<dbReference type="AlphaFoldDB" id="A0A7E4WBX0"/>
<accession>A0A7E4WBX0</accession>
<evidence type="ECO:0000313" key="2">
    <source>
        <dbReference type="Proteomes" id="UP000492821"/>
    </source>
</evidence>
<sequence length="193" mass="21852">MRLLVLLCIATLTFALQCPSKLPVTCNCKCYFCAHKYGSISINCSIVPDLYDLLSVLENGTFFEVKIDKCKKPVQNLTKLPSFYTICLLINNCGLEHVVDDAFADIADLELLDLSYNALTKMPVFPKFPMLTYVALNNNLEIRLFVTKNLNGLLITSKTRFQMTAGMGKGELMKFTVILLFVLIHWLQQLRKV</sequence>
<protein>
    <submittedName>
        <fullName evidence="3">LRRNT domain-containing protein</fullName>
    </submittedName>
</protein>
<dbReference type="Gene3D" id="3.80.10.10">
    <property type="entry name" value="Ribonuclease Inhibitor"/>
    <property type="match status" value="1"/>
</dbReference>
<organism evidence="2 3">
    <name type="scientific">Panagrellus redivivus</name>
    <name type="common">Microworm</name>
    <dbReference type="NCBI Taxonomy" id="6233"/>
    <lineage>
        <taxon>Eukaryota</taxon>
        <taxon>Metazoa</taxon>
        <taxon>Ecdysozoa</taxon>
        <taxon>Nematoda</taxon>
        <taxon>Chromadorea</taxon>
        <taxon>Rhabditida</taxon>
        <taxon>Tylenchina</taxon>
        <taxon>Panagrolaimomorpha</taxon>
        <taxon>Panagrolaimoidea</taxon>
        <taxon>Panagrolaimidae</taxon>
        <taxon>Panagrellus</taxon>
    </lineage>
</organism>
<feature type="chain" id="PRO_5028901535" evidence="1">
    <location>
        <begin position="16"/>
        <end position="193"/>
    </location>
</feature>
<evidence type="ECO:0000313" key="3">
    <source>
        <dbReference type="WBParaSite" id="Pan_g8760.t1"/>
    </source>
</evidence>
<dbReference type="PROSITE" id="PS51450">
    <property type="entry name" value="LRR"/>
    <property type="match status" value="1"/>
</dbReference>
<keyword evidence="1" id="KW-0732">Signal</keyword>
<dbReference type="InterPro" id="IPR032675">
    <property type="entry name" value="LRR_dom_sf"/>
</dbReference>
<dbReference type="WBParaSite" id="Pan_g8760.t1">
    <property type="protein sequence ID" value="Pan_g8760.t1"/>
    <property type="gene ID" value="Pan_g8760"/>
</dbReference>
<keyword evidence="2" id="KW-1185">Reference proteome</keyword>
<evidence type="ECO:0000256" key="1">
    <source>
        <dbReference type="SAM" id="SignalP"/>
    </source>
</evidence>
<dbReference type="SUPFAM" id="SSF52058">
    <property type="entry name" value="L domain-like"/>
    <property type="match status" value="1"/>
</dbReference>
<reference evidence="2" key="1">
    <citation type="journal article" date="2013" name="Genetics">
        <title>The draft genome and transcriptome of Panagrellus redivivus are shaped by the harsh demands of a free-living lifestyle.</title>
        <authorList>
            <person name="Srinivasan J."/>
            <person name="Dillman A.R."/>
            <person name="Macchietto M.G."/>
            <person name="Heikkinen L."/>
            <person name="Lakso M."/>
            <person name="Fracchia K.M."/>
            <person name="Antoshechkin I."/>
            <person name="Mortazavi A."/>
            <person name="Wong G."/>
            <person name="Sternberg P.W."/>
        </authorList>
    </citation>
    <scope>NUCLEOTIDE SEQUENCE [LARGE SCALE GENOMIC DNA]</scope>
    <source>
        <strain evidence="2">MT8872</strain>
    </source>
</reference>
<feature type="signal peptide" evidence="1">
    <location>
        <begin position="1"/>
        <end position="15"/>
    </location>
</feature>
<reference evidence="3" key="2">
    <citation type="submission" date="2020-10" db="UniProtKB">
        <authorList>
            <consortium name="WormBaseParasite"/>
        </authorList>
    </citation>
    <scope>IDENTIFICATION</scope>
</reference>
<dbReference type="Proteomes" id="UP000492821">
    <property type="component" value="Unassembled WGS sequence"/>
</dbReference>